<dbReference type="RefSeq" id="WP_144740145.1">
    <property type="nucleotide sequence ID" value="NZ_JACEOR010000432.1"/>
</dbReference>
<evidence type="ECO:0000313" key="5">
    <source>
        <dbReference type="Proteomes" id="UP000580709"/>
    </source>
</evidence>
<dbReference type="Proteomes" id="UP000336646">
    <property type="component" value="Unassembled WGS sequence"/>
</dbReference>
<proteinExistence type="predicted"/>
<name>A0A6C1TYJ0_9CORY</name>
<dbReference type="EMBL" id="JACEOR010000432">
    <property type="protein sequence ID" value="MBA4505667.1"/>
    <property type="molecule type" value="Genomic_DNA"/>
</dbReference>
<evidence type="ECO:0000313" key="4">
    <source>
        <dbReference type="Proteomes" id="UP000336646"/>
    </source>
</evidence>
<accession>A0A6C1TYJ0</accession>
<keyword evidence="5" id="KW-1185">Reference proteome</keyword>
<keyword evidence="1" id="KW-0812">Transmembrane</keyword>
<dbReference type="AlphaFoldDB" id="A0A6C1TYJ0"/>
<evidence type="ECO:0000256" key="1">
    <source>
        <dbReference type="SAM" id="Phobius"/>
    </source>
</evidence>
<keyword evidence="1" id="KW-0472">Membrane</keyword>
<feature type="transmembrane region" description="Helical" evidence="1">
    <location>
        <begin position="31"/>
        <end position="48"/>
    </location>
</feature>
<reference evidence="2 5" key="2">
    <citation type="submission" date="2020-07" db="EMBL/GenBank/DDBJ databases">
        <authorList>
            <person name="Khare M."/>
        </authorList>
    </citation>
    <scope>NUCLEOTIDE SEQUENCE [LARGE SCALE GENOMIC DNA]</scope>
    <source>
        <strain evidence="2 5">P8776</strain>
    </source>
</reference>
<evidence type="ECO:0000313" key="2">
    <source>
        <dbReference type="EMBL" id="MBA4505667.1"/>
    </source>
</evidence>
<evidence type="ECO:0008006" key="6">
    <source>
        <dbReference type="Google" id="ProtNLM"/>
    </source>
</evidence>
<reference evidence="3 4" key="1">
    <citation type="submission" date="2018-12" db="EMBL/GenBank/DDBJ databases">
        <title>Corynebacterium sanguinis sp. nov., a clinically-associated and environmental corynebacterium.</title>
        <authorList>
            <person name="Gonzales-Siles L."/>
            <person name="Jaen-Luchoro D."/>
            <person name="Cardew S."/>
            <person name="Inganas E."/>
            <person name="Ohlen M."/>
            <person name="Jensie-Markopolous S."/>
            <person name="Pinyeiro-Iglesias B."/>
            <person name="Molin K."/>
            <person name="Skovbjerg S."/>
            <person name="Svensson-Stadler L."/>
            <person name="Funke G."/>
            <person name="Moore E.R.B."/>
        </authorList>
    </citation>
    <scope>NUCLEOTIDE SEQUENCE [LARGE SCALE GENOMIC DNA]</scope>
    <source>
        <strain evidence="3 4">58734</strain>
    </source>
</reference>
<dbReference type="EMBL" id="RXIR01000029">
    <property type="protein sequence ID" value="TVS26497.1"/>
    <property type="molecule type" value="Genomic_DNA"/>
</dbReference>
<comment type="caution">
    <text evidence="3">The sequence shown here is derived from an EMBL/GenBank/DDBJ whole genome shotgun (WGS) entry which is preliminary data.</text>
</comment>
<gene>
    <name evidence="3" type="ORF">EKI59_10480</name>
    <name evidence="2" type="ORF">H0H28_10135</name>
</gene>
<dbReference type="OrthoDB" id="4424319at2"/>
<evidence type="ECO:0000313" key="3">
    <source>
        <dbReference type="EMBL" id="TVS26497.1"/>
    </source>
</evidence>
<dbReference type="Proteomes" id="UP000580709">
    <property type="component" value="Unassembled WGS sequence"/>
</dbReference>
<sequence length="238" mass="25222">MPEQYHPRRPPAVAPAPRRALPREIYVRRRVAALVLLGLVIILVFAVARQCAVSEPAPAEQPVPADVPQEIAQSRPVALVVPSISLSAEFEQADCRVKDGAINPATMGLACAYTAPDRPYELPGPDAGDVVVIAGHTGAGLPGVFDQLYDARAGAHTVSEGDALYVRTETSGENWLKYVATDLHDPTKDALAQDPAVWGTGPTPGRLLTISCIQPLLSDSVRNAVVGWQFAEVVAGVP</sequence>
<organism evidence="3 4">
    <name type="scientific">Corynebacterium sanguinis</name>
    <dbReference type="NCBI Taxonomy" id="2594913"/>
    <lineage>
        <taxon>Bacteria</taxon>
        <taxon>Bacillati</taxon>
        <taxon>Actinomycetota</taxon>
        <taxon>Actinomycetes</taxon>
        <taxon>Mycobacteriales</taxon>
        <taxon>Corynebacteriaceae</taxon>
        <taxon>Corynebacterium</taxon>
    </lineage>
</organism>
<protein>
    <recommendedName>
        <fullName evidence="6">Sortase</fullName>
    </recommendedName>
</protein>
<keyword evidence="1" id="KW-1133">Transmembrane helix</keyword>